<dbReference type="InterPro" id="IPR007948">
    <property type="entry name" value="DUF736"/>
</dbReference>
<sequence length="108" mass="11859">MIIGTLTGSASHGFSGMIETVAYQAHITLESLPDFGGEDDPDWRILVGNPANEAEIGAGWNRTLAGHPYIEIMIDDPGLPAPLYAHLTQRLPDKRKYSIRWIRGDDGE</sequence>
<dbReference type="RefSeq" id="WP_054586773.1">
    <property type="nucleotide sequence ID" value="NZ_CP012700.1"/>
</dbReference>
<dbReference type="EMBL" id="CP012700">
    <property type="protein sequence ID" value="ALH79295.1"/>
    <property type="molecule type" value="Genomic_DNA"/>
</dbReference>
<reference evidence="1 2" key="1">
    <citation type="journal article" date="2015" name="Genome Announc.">
        <title>Complete Genome Sequence of Polypropylene Glycol- and Polyethylene Glycol-Degrading Sphingopyxis macrogoltabida Strain EY-1.</title>
        <authorList>
            <person name="Ohtsubo Y."/>
            <person name="Nagata Y."/>
            <person name="Numata M."/>
            <person name="Tsuchikane K."/>
            <person name="Hosoyama A."/>
            <person name="Yamazoe A."/>
            <person name="Tsuda M."/>
            <person name="Fujita N."/>
            <person name="Kawai F."/>
        </authorList>
    </citation>
    <scope>NUCLEOTIDE SEQUENCE [LARGE SCALE GENOMIC DNA]</scope>
    <source>
        <strain evidence="1 2">EY-1</strain>
    </source>
</reference>
<gene>
    <name evidence="1" type="ORF">AN936_02570</name>
</gene>
<proteinExistence type="predicted"/>
<evidence type="ECO:0000313" key="1">
    <source>
        <dbReference type="EMBL" id="ALH79295.1"/>
    </source>
</evidence>
<dbReference type="Proteomes" id="UP000058074">
    <property type="component" value="Chromosome"/>
</dbReference>
<organism evidence="1 2">
    <name type="scientific">Sphingopyxis macrogoltabida</name>
    <name type="common">Sphingomonas macrogoltabidus</name>
    <dbReference type="NCBI Taxonomy" id="33050"/>
    <lineage>
        <taxon>Bacteria</taxon>
        <taxon>Pseudomonadati</taxon>
        <taxon>Pseudomonadota</taxon>
        <taxon>Alphaproteobacteria</taxon>
        <taxon>Sphingomonadales</taxon>
        <taxon>Sphingomonadaceae</taxon>
        <taxon>Sphingopyxis</taxon>
    </lineage>
</organism>
<name>A0A0N9UWN0_SPHMC</name>
<dbReference type="AlphaFoldDB" id="A0A0N9UWN0"/>
<dbReference type="Pfam" id="PF05284">
    <property type="entry name" value="DUF736"/>
    <property type="match status" value="1"/>
</dbReference>
<dbReference type="OrthoDB" id="9811595at2"/>
<dbReference type="KEGG" id="smag:AN936_02570"/>
<dbReference type="PATRIC" id="fig|33050.5.peg.537"/>
<evidence type="ECO:0000313" key="2">
    <source>
        <dbReference type="Proteomes" id="UP000058074"/>
    </source>
</evidence>
<protein>
    <recommendedName>
        <fullName evidence="3">DUF736 domain-containing protein</fullName>
    </recommendedName>
</protein>
<evidence type="ECO:0008006" key="3">
    <source>
        <dbReference type="Google" id="ProtNLM"/>
    </source>
</evidence>
<accession>A0A0N9UWN0</accession>